<sequence length="134" mass="16243">MCMLFFLSFFLFLFLFFLFLFFLFLFFLFLFFLFLFFLFLFLYYYFGHRSKPPRIDRRPLIDLACPRLQITGHEYPTPCNYHPGLSIQHHHWNWIVRSASRTIKGICRRRVSVPLTGFRKSVEIPTTLTLRPPG</sequence>
<evidence type="ECO:0000313" key="3">
    <source>
        <dbReference type="Proteomes" id="UP000272025"/>
    </source>
</evidence>
<organism evidence="2 3">
    <name type="scientific">Sodiomyces alkalinus (strain CBS 110278 / VKM F-3762 / F11)</name>
    <name type="common">Alkaliphilic filamentous fungus</name>
    <dbReference type="NCBI Taxonomy" id="1314773"/>
    <lineage>
        <taxon>Eukaryota</taxon>
        <taxon>Fungi</taxon>
        <taxon>Dikarya</taxon>
        <taxon>Ascomycota</taxon>
        <taxon>Pezizomycotina</taxon>
        <taxon>Sordariomycetes</taxon>
        <taxon>Hypocreomycetidae</taxon>
        <taxon>Glomerellales</taxon>
        <taxon>Plectosphaerellaceae</taxon>
        <taxon>Sodiomyces</taxon>
    </lineage>
</organism>
<proteinExistence type="predicted"/>
<protein>
    <submittedName>
        <fullName evidence="2">Uncharacterized protein</fullName>
    </submittedName>
</protein>
<dbReference type="AlphaFoldDB" id="A0A3N2PIS5"/>
<dbReference type="GeneID" id="39575172"/>
<dbReference type="Proteomes" id="UP000272025">
    <property type="component" value="Unassembled WGS sequence"/>
</dbReference>
<dbReference type="RefSeq" id="XP_028462255.1">
    <property type="nucleotide sequence ID" value="XM_028606694.1"/>
</dbReference>
<feature type="transmembrane region" description="Helical" evidence="1">
    <location>
        <begin position="12"/>
        <end position="45"/>
    </location>
</feature>
<name>A0A3N2PIS5_SODAK</name>
<reference evidence="2 3" key="1">
    <citation type="journal article" date="2018" name="Mol. Ecol.">
        <title>The obligate alkalophilic soda-lake fungus Sodiomyces alkalinus has shifted to a protein diet.</title>
        <authorList>
            <person name="Grum-Grzhimaylo A.A."/>
            <person name="Falkoski D.L."/>
            <person name="van den Heuvel J."/>
            <person name="Valero-Jimenez C.A."/>
            <person name="Min B."/>
            <person name="Choi I.G."/>
            <person name="Lipzen A."/>
            <person name="Daum C.G."/>
            <person name="Aanen D.K."/>
            <person name="Tsang A."/>
            <person name="Henrissat B."/>
            <person name="Bilanenko E.N."/>
            <person name="de Vries R.P."/>
            <person name="van Kan J.A.L."/>
            <person name="Grigoriev I.V."/>
            <person name="Debets A.J.M."/>
        </authorList>
    </citation>
    <scope>NUCLEOTIDE SEQUENCE [LARGE SCALE GENOMIC DNA]</scope>
    <source>
        <strain evidence="2 3">F11</strain>
    </source>
</reference>
<keyword evidence="1" id="KW-0472">Membrane</keyword>
<keyword evidence="1" id="KW-1133">Transmembrane helix</keyword>
<accession>A0A3N2PIS5</accession>
<evidence type="ECO:0000256" key="1">
    <source>
        <dbReference type="SAM" id="Phobius"/>
    </source>
</evidence>
<gene>
    <name evidence="2" type="ORF">SODALDRAFT_130207</name>
</gene>
<keyword evidence="1" id="KW-0812">Transmembrane</keyword>
<dbReference type="EMBL" id="ML119072">
    <property type="protein sequence ID" value="ROT34449.1"/>
    <property type="molecule type" value="Genomic_DNA"/>
</dbReference>
<evidence type="ECO:0000313" key="2">
    <source>
        <dbReference type="EMBL" id="ROT34449.1"/>
    </source>
</evidence>
<keyword evidence="3" id="KW-1185">Reference proteome</keyword>